<keyword evidence="1" id="KW-0843">Virulence</keyword>
<dbReference type="Proteomes" id="UP001061999">
    <property type="component" value="Unassembled WGS sequence"/>
</dbReference>
<gene>
    <name evidence="2" type="ORF">OC610_05810</name>
</gene>
<keyword evidence="3" id="KW-1185">Reference proteome</keyword>
<evidence type="ECO:0000256" key="1">
    <source>
        <dbReference type="ARBA" id="ARBA00023026"/>
    </source>
</evidence>
<name>A0ABT3F4A3_9PSED</name>
<evidence type="ECO:0000313" key="3">
    <source>
        <dbReference type="Proteomes" id="UP001061999"/>
    </source>
</evidence>
<evidence type="ECO:0000313" key="2">
    <source>
        <dbReference type="EMBL" id="MCW1243913.1"/>
    </source>
</evidence>
<reference evidence="2" key="1">
    <citation type="submission" date="2022-07" db="EMBL/GenBank/DDBJ databases">
        <title>Pseudomonas agronomica sp. nov.: a novel bacterium with biotechnological application in the synthesis of biofertilizers from valorized agricultural residues.</title>
        <authorList>
            <person name="Robas M."/>
            <person name="Fernandez V.M."/>
            <person name="Luna L."/>
            <person name="Provanza A."/>
            <person name="Jimenez P.A."/>
        </authorList>
    </citation>
    <scope>NUCLEOTIDE SEQUENCE</scope>
    <source>
        <strain evidence="2">SAICEU22T</strain>
    </source>
</reference>
<organism evidence="2 3">
    <name type="scientific">Pseudomonas agronomica</name>
    <dbReference type="NCBI Taxonomy" id="2979328"/>
    <lineage>
        <taxon>Bacteria</taxon>
        <taxon>Pseudomonadati</taxon>
        <taxon>Pseudomonadota</taxon>
        <taxon>Gammaproteobacteria</taxon>
        <taxon>Pseudomonadales</taxon>
        <taxon>Pseudomonadaceae</taxon>
        <taxon>Pseudomonas</taxon>
    </lineage>
</organism>
<comment type="caution">
    <text evidence="2">The sequence shown here is derived from an EMBL/GenBank/DDBJ whole genome shotgun (WGS) entry which is preliminary data.</text>
</comment>
<dbReference type="EMBL" id="JAOSHO010000040">
    <property type="protein sequence ID" value="MCW1243913.1"/>
    <property type="molecule type" value="Genomic_DNA"/>
</dbReference>
<protein>
    <submittedName>
        <fullName evidence="2">Tc toxin subunit A</fullName>
    </submittedName>
</protein>
<proteinExistence type="predicted"/>
<dbReference type="Pfam" id="PF03538">
    <property type="entry name" value="VRP1"/>
    <property type="match status" value="1"/>
</dbReference>
<accession>A0ABT3F4A3</accession>
<dbReference type="InterPro" id="IPR018003">
    <property type="entry name" value="Insecticidal_toxin/plasmid_vir"/>
</dbReference>
<sequence length="790" mass="88530">MTSIFDIVRMTRSVFIEQLQAFNIDDHGAGHAYDIAQGYAAQLDRFYRQQQVSPDLIQARQKRTASNIENSQPPDLPTYRKLFNEPWNQFCSSDSMAANDSPVAYLRTLYLFALQLETRGTEAARRLDQRRPDLKSFVIDSGKTFNQVPTLSIVNQILKDHLETSVTTATAYELLNKKHYPYSLPYDAYHHACALGLGEKQLQLGELHYRISPRLLAFDPNQNSIEAARRIQPLLSGLSPAQMELLIAAPNAGVTLYEANFNLAPSADLKKEDEAAQETFLRAQLSQVEVFLDKTGLDASQLQALLSQKTHAAHQSAALTNGDTAGYGAVYVNGGPSPMALLDAGTLSNTTSDRFDRLHKMIRLQRWLGIPFAELDTLLTSAMKREGNEELALNATTLRVLGVFRYWNRVHAVNAEEFAALLFRIPTHATERQVPLFDRLFCSPGATQQALLHDGEMFDSTTRQRLCAAFGGSDTADSLGLLIDNIPPEEKTSTLAAISAIYRQARVAQLLGLTVQECSQLLELLAPAYRQQWVAPSLANTGATDTKNADYLDVLMHLDWITRWMRDSNVGICDLRRQMLVAPAEVFPSLRAPKNEDYTDLLQPKTRPLIPELIETYLRDTTSESARLRYLSLLMPNAERALQLPVSSETLLHFMKTPGWLDDAYPQETKLELHLHDFYLLHRVKQYVDAYGRSEDVLLEYFEWARSPSADKKQADTRLAALLGWTAKEVGVLTETLGPTVVTAMNQIDWLMRCQQACLKAGFSATTLLKATELARDSAEDDWKTLAEAL</sequence>